<dbReference type="GO" id="GO:0031123">
    <property type="term" value="P:RNA 3'-end processing"/>
    <property type="evidence" value="ECO:0007669"/>
    <property type="project" value="TreeGrafter"/>
</dbReference>
<dbReference type="SUPFAM" id="SSF81301">
    <property type="entry name" value="Nucleotidyltransferase"/>
    <property type="match status" value="1"/>
</dbReference>
<proteinExistence type="predicted"/>
<dbReference type="OMA" id="HAPNSES"/>
<reference evidence="4 5" key="1">
    <citation type="submission" date="2014-11" db="EMBL/GenBank/DDBJ databases">
        <authorList>
            <person name="Zhu J."/>
            <person name="Qi W."/>
            <person name="Song R."/>
        </authorList>
    </citation>
    <scope>NUCLEOTIDE SEQUENCE [LARGE SCALE GENOMIC DNA]</scope>
</reference>
<dbReference type="STRING" id="1169540.A0A0G4FUV4"/>
<feature type="compositionally biased region" description="Low complexity" evidence="2">
    <location>
        <begin position="156"/>
        <end position="167"/>
    </location>
</feature>
<dbReference type="CDD" id="cd05402">
    <property type="entry name" value="NT_PAP_TUTase"/>
    <property type="match status" value="1"/>
</dbReference>
<dbReference type="PhylomeDB" id="A0A0G4FUV4"/>
<dbReference type="OrthoDB" id="2274644at2759"/>
<dbReference type="Gene3D" id="3.30.460.10">
    <property type="entry name" value="Beta Polymerase, domain 2"/>
    <property type="match status" value="1"/>
</dbReference>
<evidence type="ECO:0000256" key="1">
    <source>
        <dbReference type="SAM" id="Coils"/>
    </source>
</evidence>
<dbReference type="InterPro" id="IPR043519">
    <property type="entry name" value="NT_sf"/>
</dbReference>
<dbReference type="GO" id="GO:0016779">
    <property type="term" value="F:nucleotidyltransferase activity"/>
    <property type="evidence" value="ECO:0007669"/>
    <property type="project" value="TreeGrafter"/>
</dbReference>
<keyword evidence="1" id="KW-0175">Coiled coil</keyword>
<organism evidence="4 5">
    <name type="scientific">Vitrella brassicaformis (strain CCMP3155)</name>
    <dbReference type="NCBI Taxonomy" id="1169540"/>
    <lineage>
        <taxon>Eukaryota</taxon>
        <taxon>Sar</taxon>
        <taxon>Alveolata</taxon>
        <taxon>Colpodellida</taxon>
        <taxon>Vitrellaceae</taxon>
        <taxon>Vitrella</taxon>
    </lineage>
</organism>
<evidence type="ECO:0000313" key="5">
    <source>
        <dbReference type="Proteomes" id="UP000041254"/>
    </source>
</evidence>
<feature type="compositionally biased region" description="Pro residues" evidence="2">
    <location>
        <begin position="168"/>
        <end position="182"/>
    </location>
</feature>
<dbReference type="Proteomes" id="UP000041254">
    <property type="component" value="Unassembled WGS sequence"/>
</dbReference>
<feature type="domain" description="Poly(A) RNA polymerase mitochondrial-like central palm" evidence="3">
    <location>
        <begin position="246"/>
        <end position="382"/>
    </location>
</feature>
<evidence type="ECO:0000259" key="3">
    <source>
        <dbReference type="Pfam" id="PF22600"/>
    </source>
</evidence>
<dbReference type="InterPro" id="IPR054708">
    <property type="entry name" value="MTPAP-like_central"/>
</dbReference>
<accession>A0A0G4FUV4</accession>
<dbReference type="FunCoup" id="A0A0G4FUV4">
    <property type="interactions" value="331"/>
</dbReference>
<sequence length="602" mass="65832">MDPHPHEPAAAAAAAALRVRRKGLHQLPHADAEVYERIKIHHAKARQLEQSLQRAEEQLDDSPDLKQHYEAVMAAERHVSDTHRGGADLTDGWRDVVKSSFDGELSDDSDDELAGFRRASRQQRRMKEAQESHKAKRRILKGMEEHDAQEGLWPGSAPAAAAAASTSPSPPSSPPPSQPPTSPLLAALAEAAAPPPPTAASAASAASGSKGMRGAMLRAPMSDALPFFTSRRVSVLSADDERLKQLSAEIDELEATLTPLPEHIKEKDEFLERLQETVSGAFDSCLVSPFGSVVNGLWTPHSDIDICLQMPGCTTRPAQIKVLRRVAAELHRITSHYLEPRFQAKMPIIHWAPRVPGAQVACDISVNNTLAIVNSKLIGAYMAVDRRLRAVGLALKHWAKSRGINDRSRGTLSSFALILMLIHLFQKRPVPILPGLQDLATAHSYAPVYINGADCRYCTNRKEIEEELAFLQGGHAPNSESVGYLLYSFFRHFGYDYKHGIIAVRDTTHLMPAATAASASAAASSTAPGLVPTDPSMCYLFVDNPFEVGKDVANVLPNQYARIRQEFRRAHTLMAQGAPFAEICKNDRQLHDVLGKPSLLNR</sequence>
<name>A0A0G4FUV4_VITBC</name>
<feature type="region of interest" description="Disordered" evidence="2">
    <location>
        <begin position="118"/>
        <end position="137"/>
    </location>
</feature>
<dbReference type="AlphaFoldDB" id="A0A0G4FUV4"/>
<protein>
    <recommendedName>
        <fullName evidence="3">Poly(A) RNA polymerase mitochondrial-like central palm domain-containing protein</fullName>
    </recommendedName>
</protein>
<dbReference type="PANTHER" id="PTHR12271:SF40">
    <property type="entry name" value="POLY(A) RNA POLYMERASE GLD2"/>
    <property type="match status" value="1"/>
</dbReference>
<evidence type="ECO:0000256" key="2">
    <source>
        <dbReference type="SAM" id="MobiDB-lite"/>
    </source>
</evidence>
<dbReference type="EMBL" id="CDMY01000499">
    <property type="protein sequence ID" value="CEM18374.1"/>
    <property type="molecule type" value="Genomic_DNA"/>
</dbReference>
<evidence type="ECO:0000313" key="4">
    <source>
        <dbReference type="EMBL" id="CEM18374.1"/>
    </source>
</evidence>
<feature type="coiled-coil region" evidence="1">
    <location>
        <begin position="38"/>
        <end position="65"/>
    </location>
</feature>
<dbReference type="VEuPathDB" id="CryptoDB:Vbra_16250"/>
<dbReference type="PANTHER" id="PTHR12271">
    <property type="entry name" value="POLY A POLYMERASE CID PAP -RELATED"/>
    <property type="match status" value="1"/>
</dbReference>
<gene>
    <name evidence="4" type="ORF">Vbra_16250</name>
</gene>
<keyword evidence="5" id="KW-1185">Reference proteome</keyword>
<dbReference type="Gene3D" id="1.10.1410.10">
    <property type="match status" value="1"/>
</dbReference>
<dbReference type="Pfam" id="PF22600">
    <property type="entry name" value="MTPAP-like_central"/>
    <property type="match status" value="1"/>
</dbReference>
<dbReference type="SUPFAM" id="SSF81631">
    <property type="entry name" value="PAP/OAS1 substrate-binding domain"/>
    <property type="match status" value="1"/>
</dbReference>
<dbReference type="InParanoid" id="A0A0G4FUV4"/>
<feature type="region of interest" description="Disordered" evidence="2">
    <location>
        <begin position="150"/>
        <end position="183"/>
    </location>
</feature>